<protein>
    <recommendedName>
        <fullName evidence="4">Ubiquitin-activating enzyme E1 FCCH domain-containing protein</fullName>
    </recommendedName>
</protein>
<evidence type="ECO:0000313" key="3">
    <source>
        <dbReference type="Proteomes" id="UP001155840"/>
    </source>
</evidence>
<evidence type="ECO:0008006" key="4">
    <source>
        <dbReference type="Google" id="ProtNLM"/>
    </source>
</evidence>
<organism evidence="2 3">
    <name type="scientific">Ferranicluibacter rubi</name>
    <dbReference type="NCBI Taxonomy" id="2715133"/>
    <lineage>
        <taxon>Bacteria</taxon>
        <taxon>Pseudomonadati</taxon>
        <taxon>Pseudomonadota</taxon>
        <taxon>Alphaproteobacteria</taxon>
        <taxon>Hyphomicrobiales</taxon>
        <taxon>Rhizobiaceae</taxon>
        <taxon>Ferranicluibacter</taxon>
    </lineage>
</organism>
<proteinExistence type="predicted"/>
<evidence type="ECO:0000313" key="2">
    <source>
        <dbReference type="EMBL" id="NHT75992.1"/>
    </source>
</evidence>
<reference evidence="2" key="1">
    <citation type="submission" date="2020-03" db="EMBL/GenBank/DDBJ databases">
        <title>Ferranicluibacter endophyticum gen. nov., sp. nov., a new genus isolated from Rubus ulmifolius Schott. stem.</title>
        <authorList>
            <person name="Roca-Couso R."/>
            <person name="Flores-Felix J.D."/>
            <person name="Igual J.M."/>
            <person name="Rivas R."/>
        </authorList>
    </citation>
    <scope>NUCLEOTIDE SEQUENCE</scope>
    <source>
        <strain evidence="2">CRRU44</strain>
    </source>
</reference>
<dbReference type="EMBL" id="JAANCM010000004">
    <property type="protein sequence ID" value="NHT75992.1"/>
    <property type="molecule type" value="Genomic_DNA"/>
</dbReference>
<gene>
    <name evidence="1" type="ORF">G8E10_09265</name>
    <name evidence="2" type="ORF">G8E10_09600</name>
</gene>
<sequence>MSIQDLIIRQRDFSAGEVEPDAVRRDDIEIMKSAVRRARNLVSTHTGALTRRPGRRLLFRDTGIVADFKPFNDVTYKVVFTAGGVRVRSVGGTLLASLSAPWGAADLDSLVFEPMENEMFVAWAGRTKVLKVTKGTRSWSIADYVFDQGLDSTYRVPFYRFEDTIGITMRPSALTGNIDVVFSQAFLTAGHAGTVFRYSQRQIRCTTVTNGTTMRAQVLEELPKTYRFTVTSSAGFAVGQIVETDQTNVKGEVVSVDLLAPNSIAVAMLGSLTAPVENEKLVGPTAVTKIEEIASSSAIGATLQWEEQFVSNARGWPASVSKDRQRLIMTNFDQKKNAIFWLAAGNNRDGLIGGDPDNAMVESISAECQVFHVVGGYDEFAVTDRGIFYIPVSVGTPLQPGSVEFRPVFTSEISRIRPVEVTEGLIFLDKSTTGLYAISATGQTARPYIANEINRFHRHLFGGVKSLAVTSATSEFPSRQIFAVNSDGSVVAGQFNADREYVGWFRWEGDGAVRSVAGAYGTVVFMSTYSFNGAELGIAEELDYSLLCDSATTMTGTIAPDVYYGREVDVFGGGFYLGKAVVGAGGEVSGFSDYPTITIGIDFQHSLIPLFSNFDGGQAAGQGEQRRKIEKMMITVRETQEFQVGNRIFGSYRGGEDMSKPVPMRDDTYRYRETGRSYDPVVEISSTFPCAFKLIELTTRITV</sequence>
<keyword evidence="3" id="KW-1185">Reference proteome</keyword>
<dbReference type="Proteomes" id="UP001155840">
    <property type="component" value="Unassembled WGS sequence"/>
</dbReference>
<accession>A0AA44CCG6</accession>
<name>A0AA44CCG6_9HYPH</name>
<comment type="caution">
    <text evidence="2">The sequence shown here is derived from an EMBL/GenBank/DDBJ whole genome shotgun (WGS) entry which is preliminary data.</text>
</comment>
<evidence type="ECO:0000313" key="1">
    <source>
        <dbReference type="EMBL" id="NHT75932.1"/>
    </source>
</evidence>
<dbReference type="RefSeq" id="WP_167128310.1">
    <property type="nucleotide sequence ID" value="NZ_JAANCM010000004.1"/>
</dbReference>
<dbReference type="AlphaFoldDB" id="A0AA44CCG6"/>
<dbReference type="EMBL" id="JAANCM010000004">
    <property type="protein sequence ID" value="NHT75932.1"/>
    <property type="molecule type" value="Genomic_DNA"/>
</dbReference>